<evidence type="ECO:0000313" key="3">
    <source>
        <dbReference type="EMBL" id="MEQ2162149.1"/>
    </source>
</evidence>
<dbReference type="PANTHER" id="PTHR10644">
    <property type="entry name" value="DNA REPAIR/RNA PROCESSING CPSF FAMILY"/>
    <property type="match status" value="1"/>
</dbReference>
<feature type="domain" description="RSE1/DDB1/CPSF1 second beta-propeller" evidence="2">
    <location>
        <begin position="170"/>
        <end position="510"/>
    </location>
</feature>
<reference evidence="3 4" key="1">
    <citation type="submission" date="2021-06" db="EMBL/GenBank/DDBJ databases">
        <authorList>
            <person name="Palmer J.M."/>
        </authorList>
    </citation>
    <scope>NUCLEOTIDE SEQUENCE [LARGE SCALE GENOMIC DNA]</scope>
    <source>
        <strain evidence="3 4">GA_2019</strain>
        <tissue evidence="3">Muscle</tissue>
    </source>
</reference>
<dbReference type="Gene3D" id="2.130.10.10">
    <property type="entry name" value="YVTN repeat-like/Quinoprotein amine dehydrogenase"/>
    <property type="match status" value="1"/>
</dbReference>
<feature type="region of interest" description="Disordered" evidence="1">
    <location>
        <begin position="361"/>
        <end position="380"/>
    </location>
</feature>
<gene>
    <name evidence="3" type="ORF">GOODEAATRI_016857</name>
</gene>
<sequence length="528" mass="59286">MLVYGTKLVVLPFRKDTLTDEQEIGVEGYIIDVRELDEKLLNIVDMKFLHGYYEPTLLILYEPNQTWPGRVAVRQDTCSIVAISLNIMQKVHPVIWSLSNLPFDCTQVMAVPKPIGEPSCRSAASSIATLNLTWRSLCALVTVKMAGCLSSSTDILPLNTRLVYDLTLLSVKQLHFIPVDLGSPIVHCSVADPYVVIMTAEGVVTMFVLKSDSYMGKTHRLALQKPQISTQSRVIALCAYRDVSGMFTTENKASSSMKDDFITRSQSESETVFSWYHSCLCSNTVDDEEEMLYGESCTNAKEEMSRNSAGPAPNTGEGSPSKAEPSHWCVMIRDNGVMELPDWRLVFLVKNFPVGQRVLVDSSSGQSATQGEGKKEEVARQGEFPLVKEVSLVSLGNNRSRPYLLVYVENELLIYEAFPYDQQQPQNNLKVRFKKVRSASNNRVDFLEVSPNRVCLSSEQVHHNINFKEKKSKLKKDKKTEIGGTEESPAVKSRISRFRYFEDISGYSGVWKQISDGYLGNLISWHRA</sequence>
<keyword evidence="4" id="KW-1185">Reference proteome</keyword>
<evidence type="ECO:0000313" key="4">
    <source>
        <dbReference type="Proteomes" id="UP001476798"/>
    </source>
</evidence>
<dbReference type="InterPro" id="IPR015943">
    <property type="entry name" value="WD40/YVTN_repeat-like_dom_sf"/>
</dbReference>
<feature type="compositionally biased region" description="Polar residues" evidence="1">
    <location>
        <begin position="361"/>
        <end position="370"/>
    </location>
</feature>
<evidence type="ECO:0000256" key="1">
    <source>
        <dbReference type="SAM" id="MobiDB-lite"/>
    </source>
</evidence>
<name>A0ABV0MU48_9TELE</name>
<comment type="caution">
    <text evidence="3">The sequence shown here is derived from an EMBL/GenBank/DDBJ whole genome shotgun (WGS) entry which is preliminary data.</text>
</comment>
<protein>
    <recommendedName>
        <fullName evidence="2">RSE1/DDB1/CPSF1 second beta-propeller domain-containing protein</fullName>
    </recommendedName>
</protein>
<dbReference type="Proteomes" id="UP001476798">
    <property type="component" value="Unassembled WGS sequence"/>
</dbReference>
<dbReference type="InterPro" id="IPR058543">
    <property type="entry name" value="Beta-prop_RSE1/DDB1/CPSF1_2nd"/>
</dbReference>
<proteinExistence type="predicted"/>
<dbReference type="Pfam" id="PF23726">
    <property type="entry name" value="Beta-prop_RSE1_2nd"/>
    <property type="match status" value="1"/>
</dbReference>
<dbReference type="InterPro" id="IPR050358">
    <property type="entry name" value="RSE1/DDB1/CFT1"/>
</dbReference>
<feature type="region of interest" description="Disordered" evidence="1">
    <location>
        <begin position="303"/>
        <end position="325"/>
    </location>
</feature>
<organism evidence="3 4">
    <name type="scientific">Goodea atripinnis</name>
    <dbReference type="NCBI Taxonomy" id="208336"/>
    <lineage>
        <taxon>Eukaryota</taxon>
        <taxon>Metazoa</taxon>
        <taxon>Chordata</taxon>
        <taxon>Craniata</taxon>
        <taxon>Vertebrata</taxon>
        <taxon>Euteleostomi</taxon>
        <taxon>Actinopterygii</taxon>
        <taxon>Neopterygii</taxon>
        <taxon>Teleostei</taxon>
        <taxon>Neoteleostei</taxon>
        <taxon>Acanthomorphata</taxon>
        <taxon>Ovalentaria</taxon>
        <taxon>Atherinomorphae</taxon>
        <taxon>Cyprinodontiformes</taxon>
        <taxon>Goodeidae</taxon>
        <taxon>Goodea</taxon>
    </lineage>
</organism>
<accession>A0ABV0MU48</accession>
<evidence type="ECO:0000259" key="2">
    <source>
        <dbReference type="Pfam" id="PF23726"/>
    </source>
</evidence>
<dbReference type="EMBL" id="JAHRIO010011325">
    <property type="protein sequence ID" value="MEQ2162149.1"/>
    <property type="molecule type" value="Genomic_DNA"/>
</dbReference>